<evidence type="ECO:0000313" key="3">
    <source>
        <dbReference type="EMBL" id="CAG7818416.1"/>
    </source>
</evidence>
<dbReference type="PANTHER" id="PTHR31545">
    <property type="entry name" value="SEEDY PROTEIN A/C FAMILY MEMBER"/>
    <property type="match status" value="1"/>
</dbReference>
<dbReference type="PANTHER" id="PTHR31545:SF2">
    <property type="entry name" value="SPEEDY PROTEIN C"/>
    <property type="match status" value="1"/>
</dbReference>
<reference evidence="3" key="1">
    <citation type="submission" date="2021-06" db="EMBL/GenBank/DDBJ databases">
        <authorList>
            <person name="Hodson N. C."/>
            <person name="Mongue J. A."/>
            <person name="Jaron S. K."/>
        </authorList>
    </citation>
    <scope>NUCLEOTIDE SEQUENCE</scope>
</reference>
<keyword evidence="4" id="KW-1185">Reference proteome</keyword>
<organism evidence="3 4">
    <name type="scientific">Allacma fusca</name>
    <dbReference type="NCBI Taxonomy" id="39272"/>
    <lineage>
        <taxon>Eukaryota</taxon>
        <taxon>Metazoa</taxon>
        <taxon>Ecdysozoa</taxon>
        <taxon>Arthropoda</taxon>
        <taxon>Hexapoda</taxon>
        <taxon>Collembola</taxon>
        <taxon>Symphypleona</taxon>
        <taxon>Sminthuridae</taxon>
        <taxon>Allacma</taxon>
    </lineage>
</organism>
<name>A0A8J2KI17_9HEXA</name>
<evidence type="ECO:0000313" key="4">
    <source>
        <dbReference type="Proteomes" id="UP000708208"/>
    </source>
</evidence>
<dbReference type="EMBL" id="CAJVCH010420380">
    <property type="protein sequence ID" value="CAG7818416.1"/>
    <property type="molecule type" value="Genomic_DNA"/>
</dbReference>
<dbReference type="Pfam" id="PF11357">
    <property type="entry name" value="Spy1"/>
    <property type="match status" value="1"/>
</dbReference>
<evidence type="ECO:0000256" key="2">
    <source>
        <dbReference type="ARBA" id="ARBA00023306"/>
    </source>
</evidence>
<comment type="similarity">
    <text evidence="1">Belongs to the Speedy/Ringo family.</text>
</comment>
<comment type="caution">
    <text evidence="3">The sequence shown here is derived from an EMBL/GenBank/DDBJ whole genome shotgun (WGS) entry which is preliminary data.</text>
</comment>
<feature type="non-terminal residue" evidence="3">
    <location>
        <position position="85"/>
    </location>
</feature>
<dbReference type="GO" id="GO:0019901">
    <property type="term" value="F:protein kinase binding"/>
    <property type="evidence" value="ECO:0007669"/>
    <property type="project" value="InterPro"/>
</dbReference>
<evidence type="ECO:0000256" key="1">
    <source>
        <dbReference type="ARBA" id="ARBA00010932"/>
    </source>
</evidence>
<dbReference type="Proteomes" id="UP000708208">
    <property type="component" value="Unassembled WGS sequence"/>
</dbReference>
<protein>
    <submittedName>
        <fullName evidence="3">Uncharacterized protein</fullName>
    </submittedName>
</protein>
<sequence length="85" mass="9685">ENVIMSKILQTDGCYEIIDRYTLAMAFIYLKRADVTDYFFTNILSVLAAILLAHKMEEDDGSGRALLQLIHYCLPRGIAKSEKQN</sequence>
<dbReference type="OrthoDB" id="9442170at2759"/>
<accession>A0A8J2KI17</accession>
<feature type="non-terminal residue" evidence="3">
    <location>
        <position position="1"/>
    </location>
</feature>
<dbReference type="AlphaFoldDB" id="A0A8J2KI17"/>
<gene>
    <name evidence="3" type="ORF">AFUS01_LOCUS28922</name>
</gene>
<dbReference type="InterPro" id="IPR020984">
    <property type="entry name" value="Speedy"/>
</dbReference>
<proteinExistence type="inferred from homology"/>
<dbReference type="InterPro" id="IPR052316">
    <property type="entry name" value="Speedy-Ringo_regulator"/>
</dbReference>
<keyword evidence="2" id="KW-0131">Cell cycle</keyword>